<evidence type="ECO:0000313" key="3">
    <source>
        <dbReference type="Proteomes" id="UP000077248"/>
    </source>
</evidence>
<dbReference type="Proteomes" id="UP000077248">
    <property type="component" value="Unassembled WGS sequence"/>
</dbReference>
<keyword evidence="1" id="KW-0812">Transmembrane</keyword>
<keyword evidence="1" id="KW-1133">Transmembrane helix</keyword>
<dbReference type="GeneID" id="29115304"/>
<keyword evidence="1" id="KW-0472">Membrane</keyword>
<dbReference type="EMBL" id="KV441476">
    <property type="protein sequence ID" value="OAG21607.1"/>
    <property type="molecule type" value="Genomic_DNA"/>
</dbReference>
<dbReference type="VEuPathDB" id="FungiDB:CC77DRAFT_1093937"/>
<proteinExistence type="predicted"/>
<protein>
    <submittedName>
        <fullName evidence="2">Uncharacterized protein</fullName>
    </submittedName>
</protein>
<dbReference type="RefSeq" id="XP_018387028.1">
    <property type="nucleotide sequence ID" value="XM_018529710.1"/>
</dbReference>
<evidence type="ECO:0000256" key="1">
    <source>
        <dbReference type="SAM" id="Phobius"/>
    </source>
</evidence>
<feature type="transmembrane region" description="Helical" evidence="1">
    <location>
        <begin position="48"/>
        <end position="70"/>
    </location>
</feature>
<reference evidence="2 3" key="1">
    <citation type="submission" date="2016-05" db="EMBL/GenBank/DDBJ databases">
        <title>Comparative analysis of secretome profiles of manganese(II)-oxidizing ascomycete fungi.</title>
        <authorList>
            <consortium name="DOE Joint Genome Institute"/>
            <person name="Zeiner C.A."/>
            <person name="Purvine S.O."/>
            <person name="Zink E.M."/>
            <person name="Wu S."/>
            <person name="Pasa-Tolic L."/>
            <person name="Chaput D.L."/>
            <person name="Haridas S."/>
            <person name="Grigoriev I.V."/>
            <person name="Santelli C.M."/>
            <person name="Hansel C.M."/>
        </authorList>
    </citation>
    <scope>NUCLEOTIDE SEQUENCE [LARGE SCALE GENOMIC DNA]</scope>
    <source>
        <strain evidence="2 3">SRC1lrK2f</strain>
    </source>
</reference>
<dbReference type="KEGG" id="aalt:CC77DRAFT_1093937"/>
<accession>A0A177DQ41</accession>
<dbReference type="AlphaFoldDB" id="A0A177DQ41"/>
<evidence type="ECO:0000313" key="2">
    <source>
        <dbReference type="EMBL" id="OAG21607.1"/>
    </source>
</evidence>
<name>A0A177DQ41_ALTAL</name>
<organism evidence="2 3">
    <name type="scientific">Alternaria alternata</name>
    <name type="common">Alternaria rot fungus</name>
    <name type="synonym">Torula alternata</name>
    <dbReference type="NCBI Taxonomy" id="5599"/>
    <lineage>
        <taxon>Eukaryota</taxon>
        <taxon>Fungi</taxon>
        <taxon>Dikarya</taxon>
        <taxon>Ascomycota</taxon>
        <taxon>Pezizomycotina</taxon>
        <taxon>Dothideomycetes</taxon>
        <taxon>Pleosporomycetidae</taxon>
        <taxon>Pleosporales</taxon>
        <taxon>Pleosporineae</taxon>
        <taxon>Pleosporaceae</taxon>
        <taxon>Alternaria</taxon>
        <taxon>Alternaria sect. Alternaria</taxon>
        <taxon>Alternaria alternata complex</taxon>
    </lineage>
</organism>
<keyword evidence="3" id="KW-1185">Reference proteome</keyword>
<sequence>MSPSTPFPDYPTLHRCPMNIAQLIDPAIRSWNLGPGFCTRDNLFGVSYVLLLVVNYMVAVLALYAVFAILGKIVRWRGFAGKDTRTRDKALDWRSADRLERGEGGWVGKQIKAFRPILSPVREKEKM</sequence>
<gene>
    <name evidence="2" type="ORF">CC77DRAFT_1093937</name>
</gene>